<evidence type="ECO:0000256" key="2">
    <source>
        <dbReference type="ARBA" id="ARBA00022679"/>
    </source>
</evidence>
<dbReference type="PANTHER" id="PTHR12526:SF636">
    <property type="entry name" value="BLL3647 PROTEIN"/>
    <property type="match status" value="1"/>
</dbReference>
<dbReference type="SUPFAM" id="SSF53756">
    <property type="entry name" value="UDP-Glycosyltransferase/glycogen phosphorylase"/>
    <property type="match status" value="1"/>
</dbReference>
<accession>A0ABM8FUL4</accession>
<dbReference type="Pfam" id="PF00534">
    <property type="entry name" value="Glycos_transf_1"/>
    <property type="match status" value="1"/>
</dbReference>
<evidence type="ECO:0000313" key="5">
    <source>
        <dbReference type="EMBL" id="BDZ39259.1"/>
    </source>
</evidence>
<evidence type="ECO:0000313" key="6">
    <source>
        <dbReference type="Proteomes" id="UP001321543"/>
    </source>
</evidence>
<keyword evidence="6" id="KW-1185">Reference proteome</keyword>
<dbReference type="InterPro" id="IPR001296">
    <property type="entry name" value="Glyco_trans_1"/>
</dbReference>
<evidence type="ECO:0000259" key="3">
    <source>
        <dbReference type="Pfam" id="PF00534"/>
    </source>
</evidence>
<dbReference type="EMBL" id="AP027728">
    <property type="protein sequence ID" value="BDZ39259.1"/>
    <property type="molecule type" value="Genomic_DNA"/>
</dbReference>
<sequence length="373" mass="39692">MKILGVVTLVSPDGEYGGPLRVAVNQLRELADRGHDVVLSGSCRGYGGSPPTQIEGIPTRLFPARTVLPGTGFAGLTSPGLLRGLRAHVREFDVVHVHAARDLVTLPAARIAQRAGVRTVLQTHGMIDESANPLAVPLDAAITRRALRDAAVVTYLTPAELRSLEVVGRGAAQLQQLTNGVPIARERQTDAATRSEVLYLARLAPRKNPALFAQVAADLAAEFPQTRFRLVGPDEGVGAQVRDIIESAGLGERLVWEGALAPEETLERMLMASVYVLPSIDEPYPMSVLEAMSVGLPVIVTDSCGLAGFVAEHRAGAVIAPEPQALRNAIRELLADPAAARAAGRRGREAVTRTRSMSAVGDELERLYTQDVG</sequence>
<evidence type="ECO:0000259" key="4">
    <source>
        <dbReference type="Pfam" id="PF13579"/>
    </source>
</evidence>
<protein>
    <submittedName>
        <fullName evidence="5">Glycosyl transferase family 1</fullName>
    </submittedName>
</protein>
<gene>
    <name evidence="5" type="ORF">GCM10025863_18730</name>
</gene>
<dbReference type="RefSeq" id="WP_286299264.1">
    <property type="nucleotide sequence ID" value="NZ_AP027728.1"/>
</dbReference>
<dbReference type="InterPro" id="IPR028098">
    <property type="entry name" value="Glyco_trans_4-like_N"/>
</dbReference>
<dbReference type="Proteomes" id="UP001321543">
    <property type="component" value="Chromosome"/>
</dbReference>
<feature type="domain" description="Glycosyltransferase subfamily 4-like N-terminal" evidence="4">
    <location>
        <begin position="17"/>
        <end position="180"/>
    </location>
</feature>
<proteinExistence type="predicted"/>
<feature type="domain" description="Glycosyl transferase family 1" evidence="3">
    <location>
        <begin position="191"/>
        <end position="349"/>
    </location>
</feature>
<reference evidence="6" key="1">
    <citation type="journal article" date="2019" name="Int. J. Syst. Evol. Microbiol.">
        <title>The Global Catalogue of Microorganisms (GCM) 10K type strain sequencing project: providing services to taxonomists for standard genome sequencing and annotation.</title>
        <authorList>
            <consortium name="The Broad Institute Genomics Platform"/>
            <consortium name="The Broad Institute Genome Sequencing Center for Infectious Disease"/>
            <person name="Wu L."/>
            <person name="Ma J."/>
        </authorList>
    </citation>
    <scope>NUCLEOTIDE SEQUENCE [LARGE SCALE GENOMIC DNA]</scope>
    <source>
        <strain evidence="6">NBRC 106310</strain>
    </source>
</reference>
<organism evidence="5 6">
    <name type="scientific">Microbacterium suwonense</name>
    <dbReference type="NCBI Taxonomy" id="683047"/>
    <lineage>
        <taxon>Bacteria</taxon>
        <taxon>Bacillati</taxon>
        <taxon>Actinomycetota</taxon>
        <taxon>Actinomycetes</taxon>
        <taxon>Micrococcales</taxon>
        <taxon>Microbacteriaceae</taxon>
        <taxon>Microbacterium</taxon>
    </lineage>
</organism>
<name>A0ABM8FUL4_9MICO</name>
<dbReference type="GO" id="GO:0016740">
    <property type="term" value="F:transferase activity"/>
    <property type="evidence" value="ECO:0007669"/>
    <property type="project" value="UniProtKB-KW"/>
</dbReference>
<dbReference type="PANTHER" id="PTHR12526">
    <property type="entry name" value="GLYCOSYLTRANSFERASE"/>
    <property type="match status" value="1"/>
</dbReference>
<dbReference type="Gene3D" id="3.40.50.2000">
    <property type="entry name" value="Glycogen Phosphorylase B"/>
    <property type="match status" value="2"/>
</dbReference>
<evidence type="ECO:0000256" key="1">
    <source>
        <dbReference type="ARBA" id="ARBA00022676"/>
    </source>
</evidence>
<keyword evidence="2 5" id="KW-0808">Transferase</keyword>
<dbReference type="Pfam" id="PF13579">
    <property type="entry name" value="Glyco_trans_4_4"/>
    <property type="match status" value="1"/>
</dbReference>
<keyword evidence="1" id="KW-0328">Glycosyltransferase</keyword>